<gene>
    <name evidence="2" type="ORF">DFH08DRAFT_976409</name>
</gene>
<keyword evidence="3" id="KW-1185">Reference proteome</keyword>
<evidence type="ECO:0000313" key="2">
    <source>
        <dbReference type="EMBL" id="KAJ7305482.1"/>
    </source>
</evidence>
<evidence type="ECO:0000256" key="1">
    <source>
        <dbReference type="SAM" id="MobiDB-lite"/>
    </source>
</evidence>
<feature type="compositionally biased region" description="Basic and acidic residues" evidence="1">
    <location>
        <begin position="133"/>
        <end position="153"/>
    </location>
</feature>
<feature type="region of interest" description="Disordered" evidence="1">
    <location>
        <begin position="110"/>
        <end position="153"/>
    </location>
</feature>
<comment type="caution">
    <text evidence="2">The sequence shown here is derived from an EMBL/GenBank/DDBJ whole genome shotgun (WGS) entry which is preliminary data.</text>
</comment>
<name>A0AAD6Z3Y3_9AGAR</name>
<evidence type="ECO:0000313" key="3">
    <source>
        <dbReference type="Proteomes" id="UP001218218"/>
    </source>
</evidence>
<dbReference type="AlphaFoldDB" id="A0AAD6Z3Y3"/>
<reference evidence="2" key="1">
    <citation type="submission" date="2023-03" db="EMBL/GenBank/DDBJ databases">
        <title>Massive genome expansion in bonnet fungi (Mycena s.s.) driven by repeated elements and novel gene families across ecological guilds.</title>
        <authorList>
            <consortium name="Lawrence Berkeley National Laboratory"/>
            <person name="Harder C.B."/>
            <person name="Miyauchi S."/>
            <person name="Viragh M."/>
            <person name="Kuo A."/>
            <person name="Thoen E."/>
            <person name="Andreopoulos B."/>
            <person name="Lu D."/>
            <person name="Skrede I."/>
            <person name="Drula E."/>
            <person name="Henrissat B."/>
            <person name="Morin E."/>
            <person name="Kohler A."/>
            <person name="Barry K."/>
            <person name="LaButti K."/>
            <person name="Morin E."/>
            <person name="Salamov A."/>
            <person name="Lipzen A."/>
            <person name="Mereny Z."/>
            <person name="Hegedus B."/>
            <person name="Baldrian P."/>
            <person name="Stursova M."/>
            <person name="Weitz H."/>
            <person name="Taylor A."/>
            <person name="Grigoriev I.V."/>
            <person name="Nagy L.G."/>
            <person name="Martin F."/>
            <person name="Kauserud H."/>
        </authorList>
    </citation>
    <scope>NUCLEOTIDE SEQUENCE</scope>
    <source>
        <strain evidence="2">CBHHK002</strain>
    </source>
</reference>
<sequence length="168" mass="17829">MSSAHPSHPPLPCVPSTGVTHLACSSGPPPCAYLVSPQHLSVPASAAPAPPPHASAFPCVPPASPLRPLCVPIPPRALFPCAATLMPSRLRLPMHFGPVRVRSRPRLDTSVPLRVPPCPSSPAHRRLTATSDRAPHREHVAREDIPSEHSIIDPTSHIEIHSLRSALG</sequence>
<organism evidence="2 3">
    <name type="scientific">Mycena albidolilacea</name>
    <dbReference type="NCBI Taxonomy" id="1033008"/>
    <lineage>
        <taxon>Eukaryota</taxon>
        <taxon>Fungi</taxon>
        <taxon>Dikarya</taxon>
        <taxon>Basidiomycota</taxon>
        <taxon>Agaricomycotina</taxon>
        <taxon>Agaricomycetes</taxon>
        <taxon>Agaricomycetidae</taxon>
        <taxon>Agaricales</taxon>
        <taxon>Marasmiineae</taxon>
        <taxon>Mycenaceae</taxon>
        <taxon>Mycena</taxon>
    </lineage>
</organism>
<proteinExistence type="predicted"/>
<dbReference type="EMBL" id="JARIHO010000097">
    <property type="protein sequence ID" value="KAJ7305482.1"/>
    <property type="molecule type" value="Genomic_DNA"/>
</dbReference>
<accession>A0AAD6Z3Y3</accession>
<protein>
    <submittedName>
        <fullName evidence="2">Uncharacterized protein</fullName>
    </submittedName>
</protein>
<dbReference type="Proteomes" id="UP001218218">
    <property type="component" value="Unassembled WGS sequence"/>
</dbReference>